<reference evidence="1" key="1">
    <citation type="journal article" date="2015" name="Nature">
        <title>Complex archaea that bridge the gap between prokaryotes and eukaryotes.</title>
        <authorList>
            <person name="Spang A."/>
            <person name="Saw J.H."/>
            <person name="Jorgensen S.L."/>
            <person name="Zaremba-Niedzwiedzka K."/>
            <person name="Martijn J."/>
            <person name="Lind A.E."/>
            <person name="van Eijk R."/>
            <person name="Schleper C."/>
            <person name="Guy L."/>
            <person name="Ettema T.J."/>
        </authorList>
    </citation>
    <scope>NUCLEOTIDE SEQUENCE</scope>
</reference>
<comment type="caution">
    <text evidence="1">The sequence shown here is derived from an EMBL/GenBank/DDBJ whole genome shotgun (WGS) entry which is preliminary data.</text>
</comment>
<dbReference type="AlphaFoldDB" id="A0A0F9JJ59"/>
<protein>
    <submittedName>
        <fullName evidence="1">Uncharacterized protein</fullName>
    </submittedName>
</protein>
<gene>
    <name evidence="1" type="ORF">LCGC14_1446150</name>
</gene>
<organism evidence="1">
    <name type="scientific">marine sediment metagenome</name>
    <dbReference type="NCBI Taxonomy" id="412755"/>
    <lineage>
        <taxon>unclassified sequences</taxon>
        <taxon>metagenomes</taxon>
        <taxon>ecological metagenomes</taxon>
    </lineage>
</organism>
<evidence type="ECO:0000313" key="1">
    <source>
        <dbReference type="EMBL" id="KKM69894.1"/>
    </source>
</evidence>
<name>A0A0F9JJ59_9ZZZZ</name>
<accession>A0A0F9JJ59</accession>
<sequence>MSCTQCGAEIVAWSVHEIWSGEMRDLLNNDPRQLCNSCAWHCDGILEYADNDEMDKFSDTLPPLSDDDIATLKSMGMWIGQS</sequence>
<proteinExistence type="predicted"/>
<dbReference type="EMBL" id="LAZR01009912">
    <property type="protein sequence ID" value="KKM69894.1"/>
    <property type="molecule type" value="Genomic_DNA"/>
</dbReference>